<dbReference type="Gene3D" id="3.90.190.20">
    <property type="entry name" value="Mur ligase, C-terminal domain"/>
    <property type="match status" value="1"/>
</dbReference>
<keyword evidence="2" id="KW-1185">Reference proteome</keyword>
<dbReference type="GO" id="GO:0016874">
    <property type="term" value="F:ligase activity"/>
    <property type="evidence" value="ECO:0007669"/>
    <property type="project" value="UniProtKB-KW"/>
</dbReference>
<dbReference type="Proteomes" id="UP001302059">
    <property type="component" value="Unassembled WGS sequence"/>
</dbReference>
<evidence type="ECO:0000313" key="1">
    <source>
        <dbReference type="EMBL" id="MDL2345404.1"/>
    </source>
</evidence>
<protein>
    <submittedName>
        <fullName evidence="1">UDP-N-acetylmuramoyl-L-alanine--D-glutamate ligase</fullName>
    </submittedName>
</protein>
<dbReference type="InterPro" id="IPR036615">
    <property type="entry name" value="Mur_ligase_C_dom_sf"/>
</dbReference>
<feature type="non-terminal residue" evidence="1">
    <location>
        <position position="1"/>
    </location>
</feature>
<sequence>AGLAALGGPGGSGTVLLAPVGTSFDSFRDYRERGLTFARVARELVDVARPEAKA</sequence>
<gene>
    <name evidence="1" type="ORF">QOL99_14780</name>
</gene>
<evidence type="ECO:0000313" key="2">
    <source>
        <dbReference type="Proteomes" id="UP001302059"/>
    </source>
</evidence>
<comment type="caution">
    <text evidence="1">The sequence shown here is derived from an EMBL/GenBank/DDBJ whole genome shotgun (WGS) entry which is preliminary data.</text>
</comment>
<organism evidence="1 2">
    <name type="scientific">Deinococcus rhizophilus</name>
    <dbReference type="NCBI Taxonomy" id="3049544"/>
    <lineage>
        <taxon>Bacteria</taxon>
        <taxon>Thermotogati</taxon>
        <taxon>Deinococcota</taxon>
        <taxon>Deinococci</taxon>
        <taxon>Deinococcales</taxon>
        <taxon>Deinococcaceae</taxon>
        <taxon>Deinococcus</taxon>
    </lineage>
</organism>
<reference evidence="1 2" key="1">
    <citation type="submission" date="2023-05" db="EMBL/GenBank/DDBJ databases">
        <authorList>
            <person name="Gao F."/>
        </authorList>
    </citation>
    <scope>NUCLEOTIDE SEQUENCE [LARGE SCALE GENOMIC DNA]</scope>
    <source>
        <strain evidence="1 2">MIMF12</strain>
    </source>
</reference>
<proteinExistence type="predicted"/>
<accession>A0ABT7JK22</accession>
<dbReference type="EMBL" id="JASNGB010000194">
    <property type="protein sequence ID" value="MDL2345404.1"/>
    <property type="molecule type" value="Genomic_DNA"/>
</dbReference>
<dbReference type="SUPFAM" id="SSF53244">
    <property type="entry name" value="MurD-like peptide ligases, peptide-binding domain"/>
    <property type="match status" value="1"/>
</dbReference>
<keyword evidence="1" id="KW-0436">Ligase</keyword>
<name>A0ABT7JK22_9DEIO</name>